<dbReference type="Pfam" id="PF01055">
    <property type="entry name" value="Glyco_hydro_31_2nd"/>
    <property type="match status" value="1"/>
</dbReference>
<dbReference type="Gene3D" id="3.20.20.80">
    <property type="entry name" value="Glycosidases"/>
    <property type="match status" value="1"/>
</dbReference>
<name>A0A7D9IBI4_PARCT</name>
<dbReference type="Proteomes" id="UP001152795">
    <property type="component" value="Unassembled WGS sequence"/>
</dbReference>
<dbReference type="Pfam" id="PF21365">
    <property type="entry name" value="Glyco_hydro_31_3rd"/>
    <property type="match status" value="1"/>
</dbReference>
<dbReference type="PANTHER" id="PTHR43053:SF4">
    <property type="entry name" value="MYOGENESIS-REGULATING GLYCOSIDASE"/>
    <property type="match status" value="1"/>
</dbReference>
<dbReference type="OrthoDB" id="10070917at2759"/>
<keyword evidence="3 4" id="KW-0326">Glycosidase</keyword>
<organism evidence="7 8">
    <name type="scientific">Paramuricea clavata</name>
    <name type="common">Red gorgonian</name>
    <name type="synonym">Violescent sea-whip</name>
    <dbReference type="NCBI Taxonomy" id="317549"/>
    <lineage>
        <taxon>Eukaryota</taxon>
        <taxon>Metazoa</taxon>
        <taxon>Cnidaria</taxon>
        <taxon>Anthozoa</taxon>
        <taxon>Octocorallia</taxon>
        <taxon>Malacalcyonacea</taxon>
        <taxon>Plexauridae</taxon>
        <taxon>Paramuricea</taxon>
    </lineage>
</organism>
<dbReference type="SUPFAM" id="SSF51011">
    <property type="entry name" value="Glycosyl hydrolase domain"/>
    <property type="match status" value="1"/>
</dbReference>
<dbReference type="EMBL" id="CACRXK020004295">
    <property type="protein sequence ID" value="CAB4002227.1"/>
    <property type="molecule type" value="Genomic_DNA"/>
</dbReference>
<sequence>MRTFYYRNRSTTWLVIFFVALLIILTSIRRKRSLRKSWSNDERGLFRFDHHTREIQVRNLKGEIILEGNLGMNIGSSYSNPEESTKDGLHYTWGGHILQSIMKGDKNCITIDWDSISDEPFTPMDCFNLGKFYWYGGGQLNVPSWPLNKADLQMSPFYAKVYKDIDNQHFTSVIEPYWLSSSGVAIYVDEIVPLHVSINERGNGKLCLKADAEGYPGHPKPVHLKYRMCFGNNMKSTHQFVASKYFDKPSESLSSSMIRYPICGLKSPNQVKMTRFFRSIVIRQFSCGHIDLGLQRSLVFNKQDFPNPKVLVKEIQARKLKVTAMVDSVFDTKQNVPKEFLMKSNWQKNSLDLSNLKARNWFTEKLTNFQKKFGIDMIRLCCGELEYPITEYNLGGRNPGIFVQNYAKVAASVSKSTDIAVGYKTQSLPLVIKIADRYPNWGKDDGLRSIIPMVLSVGLIGYPFVTIGPIGGKAEETTTVDKELYIRWMQLSVFFPVMEFVTYPWEYDDSDTVQASADILDIRYMLWDNILAIGKESVDTGAPIVRPMWWLAPNDPMTHNLSAQFMLGDIYLVAPVMWSQVKKHEVYLPKGVWREMFGKGIKHELEVGQWITFKVDMKTVVYFECLICKP</sequence>
<evidence type="ECO:0000256" key="4">
    <source>
        <dbReference type="RuleBase" id="RU361185"/>
    </source>
</evidence>
<accession>A0A7D9IBI4</accession>
<feature type="domain" description="Glycosyl hydrolase family 31 C-terminal" evidence="6">
    <location>
        <begin position="541"/>
        <end position="616"/>
    </location>
</feature>
<dbReference type="InterPro" id="IPR017853">
    <property type="entry name" value="GH"/>
</dbReference>
<gene>
    <name evidence="7" type="ORF">PACLA_8A001785</name>
</gene>
<evidence type="ECO:0000313" key="8">
    <source>
        <dbReference type="Proteomes" id="UP001152795"/>
    </source>
</evidence>
<comment type="caution">
    <text evidence="7">The sequence shown here is derived from an EMBL/GenBank/DDBJ whole genome shotgun (WGS) entry which is preliminary data.</text>
</comment>
<evidence type="ECO:0000259" key="6">
    <source>
        <dbReference type="Pfam" id="PF21365"/>
    </source>
</evidence>
<evidence type="ECO:0000256" key="1">
    <source>
        <dbReference type="ARBA" id="ARBA00007806"/>
    </source>
</evidence>
<dbReference type="SUPFAM" id="SSF51445">
    <property type="entry name" value="(Trans)glycosidases"/>
    <property type="match status" value="1"/>
</dbReference>
<keyword evidence="2 4" id="KW-0378">Hydrolase</keyword>
<feature type="domain" description="Glycoside hydrolase family 31 TIM barrel" evidence="5">
    <location>
        <begin position="289"/>
        <end position="528"/>
    </location>
</feature>
<protein>
    <submittedName>
        <fullName evidence="7">Uncharacterized family 31 glucosidase KIAA1161-like</fullName>
    </submittedName>
</protein>
<dbReference type="InterPro" id="IPR048395">
    <property type="entry name" value="Glyco_hydro_31_C"/>
</dbReference>
<keyword evidence="8" id="KW-1185">Reference proteome</keyword>
<dbReference type="InterPro" id="IPR013780">
    <property type="entry name" value="Glyco_hydro_b"/>
</dbReference>
<comment type="similarity">
    <text evidence="1 4">Belongs to the glycosyl hydrolase 31 family.</text>
</comment>
<evidence type="ECO:0000256" key="3">
    <source>
        <dbReference type="ARBA" id="ARBA00023295"/>
    </source>
</evidence>
<dbReference type="AlphaFoldDB" id="A0A7D9IBI4"/>
<dbReference type="CDD" id="cd06592">
    <property type="entry name" value="GH31_NET37"/>
    <property type="match status" value="1"/>
</dbReference>
<dbReference type="PANTHER" id="PTHR43053">
    <property type="entry name" value="GLYCOSIDASE FAMILY 31"/>
    <property type="match status" value="1"/>
</dbReference>
<evidence type="ECO:0000313" key="7">
    <source>
        <dbReference type="EMBL" id="CAB4002227.1"/>
    </source>
</evidence>
<dbReference type="InterPro" id="IPR050985">
    <property type="entry name" value="Alpha-glycosidase_related"/>
</dbReference>
<dbReference type="GO" id="GO:0005975">
    <property type="term" value="P:carbohydrate metabolic process"/>
    <property type="evidence" value="ECO:0007669"/>
    <property type="project" value="InterPro"/>
</dbReference>
<reference evidence="7" key="1">
    <citation type="submission" date="2020-04" db="EMBL/GenBank/DDBJ databases">
        <authorList>
            <person name="Alioto T."/>
            <person name="Alioto T."/>
            <person name="Gomez Garrido J."/>
        </authorList>
    </citation>
    <scope>NUCLEOTIDE SEQUENCE</scope>
    <source>
        <strain evidence="7">A484AB</strain>
    </source>
</reference>
<evidence type="ECO:0000256" key="2">
    <source>
        <dbReference type="ARBA" id="ARBA00022801"/>
    </source>
</evidence>
<proteinExistence type="inferred from homology"/>
<dbReference type="Gene3D" id="2.60.40.1180">
    <property type="entry name" value="Golgi alpha-mannosidase II"/>
    <property type="match status" value="1"/>
</dbReference>
<dbReference type="GO" id="GO:0004553">
    <property type="term" value="F:hydrolase activity, hydrolyzing O-glycosyl compounds"/>
    <property type="evidence" value="ECO:0007669"/>
    <property type="project" value="InterPro"/>
</dbReference>
<dbReference type="InterPro" id="IPR000322">
    <property type="entry name" value="Glyco_hydro_31_TIM"/>
</dbReference>
<evidence type="ECO:0000259" key="5">
    <source>
        <dbReference type="Pfam" id="PF01055"/>
    </source>
</evidence>